<dbReference type="InParanoid" id="A0A401GYZ6"/>
<proteinExistence type="predicted"/>
<organism evidence="2 3">
    <name type="scientific">Sparassis crispa</name>
    <dbReference type="NCBI Taxonomy" id="139825"/>
    <lineage>
        <taxon>Eukaryota</taxon>
        <taxon>Fungi</taxon>
        <taxon>Dikarya</taxon>
        <taxon>Basidiomycota</taxon>
        <taxon>Agaricomycotina</taxon>
        <taxon>Agaricomycetes</taxon>
        <taxon>Polyporales</taxon>
        <taxon>Sparassidaceae</taxon>
        <taxon>Sparassis</taxon>
    </lineage>
</organism>
<dbReference type="Proteomes" id="UP000287166">
    <property type="component" value="Unassembled WGS sequence"/>
</dbReference>
<keyword evidence="3" id="KW-1185">Reference proteome</keyword>
<feature type="signal peptide" evidence="1">
    <location>
        <begin position="1"/>
        <end position="16"/>
    </location>
</feature>
<gene>
    <name evidence="2" type="ORF">SCP_1100620</name>
</gene>
<comment type="caution">
    <text evidence="2">The sequence shown here is derived from an EMBL/GenBank/DDBJ whole genome shotgun (WGS) entry which is preliminary data.</text>
</comment>
<dbReference type="AlphaFoldDB" id="A0A401GYZ6"/>
<dbReference type="OrthoDB" id="2682651at2759"/>
<evidence type="ECO:0000313" key="2">
    <source>
        <dbReference type="EMBL" id="GBE87387.1"/>
    </source>
</evidence>
<sequence>MCPVLLQLQWLLVVETWEKDPSKPNPFVVTRPAMTQASVHLQLVNEEAVELENGEQCGVLRDLISPSVIIMVGIELQEQQYRLRQDTEGLGAHSMDLQ</sequence>
<keyword evidence="1" id="KW-0732">Signal</keyword>
<dbReference type="GeneID" id="38784304"/>
<accession>A0A401GYZ6</accession>
<name>A0A401GYZ6_9APHY</name>
<dbReference type="EMBL" id="BFAD01000011">
    <property type="protein sequence ID" value="GBE87387.1"/>
    <property type="molecule type" value="Genomic_DNA"/>
</dbReference>
<protein>
    <submittedName>
        <fullName evidence="2">Uncharacterized protein</fullName>
    </submittedName>
</protein>
<dbReference type="RefSeq" id="XP_027618300.1">
    <property type="nucleotide sequence ID" value="XM_027762499.1"/>
</dbReference>
<reference evidence="2 3" key="1">
    <citation type="journal article" date="2018" name="Sci. Rep.">
        <title>Genome sequence of the cauliflower mushroom Sparassis crispa (Hanabiratake) and its association with beneficial usage.</title>
        <authorList>
            <person name="Kiyama R."/>
            <person name="Furutani Y."/>
            <person name="Kawaguchi K."/>
            <person name="Nakanishi T."/>
        </authorList>
    </citation>
    <scope>NUCLEOTIDE SEQUENCE [LARGE SCALE GENOMIC DNA]</scope>
</reference>
<evidence type="ECO:0000256" key="1">
    <source>
        <dbReference type="SAM" id="SignalP"/>
    </source>
</evidence>
<feature type="chain" id="PRO_5019403078" evidence="1">
    <location>
        <begin position="17"/>
        <end position="98"/>
    </location>
</feature>
<evidence type="ECO:0000313" key="3">
    <source>
        <dbReference type="Proteomes" id="UP000287166"/>
    </source>
</evidence>